<dbReference type="EMBL" id="SPNV01000210">
    <property type="protein sequence ID" value="KAF5858333.1"/>
    <property type="molecule type" value="Genomic_DNA"/>
</dbReference>
<evidence type="ECO:0000313" key="1">
    <source>
        <dbReference type="EMBL" id="KAF5858333.1"/>
    </source>
</evidence>
<gene>
    <name evidence="1" type="ORF">ETB97_004569</name>
</gene>
<dbReference type="Proteomes" id="UP000541154">
    <property type="component" value="Unassembled WGS sequence"/>
</dbReference>
<reference evidence="1 2" key="1">
    <citation type="submission" date="2019-04" db="EMBL/GenBank/DDBJ databases">
        <title>Aspergillus burnettii sp. nov., novel species from soil in southeast Queensland.</title>
        <authorList>
            <person name="Gilchrist C.L.M."/>
            <person name="Pitt J.I."/>
            <person name="Lange L."/>
            <person name="Lacey H.J."/>
            <person name="Vuong D."/>
            <person name="Midgley D.J."/>
            <person name="Greenfield P."/>
            <person name="Bradbury M."/>
            <person name="Lacey E."/>
            <person name="Busk P.K."/>
            <person name="Pilgaard B."/>
            <person name="Chooi Y.H."/>
            <person name="Piggott A.M."/>
        </authorList>
    </citation>
    <scope>NUCLEOTIDE SEQUENCE [LARGE SCALE GENOMIC DNA]</scope>
    <source>
        <strain evidence="1 2">FRR 5400</strain>
    </source>
</reference>
<dbReference type="AlphaFoldDB" id="A0A8H6E4P6"/>
<name>A0A8H6E4P6_PETAA</name>
<evidence type="ECO:0000313" key="2">
    <source>
        <dbReference type="Proteomes" id="UP000541154"/>
    </source>
</evidence>
<protein>
    <submittedName>
        <fullName evidence="1">Uncharacterized protein</fullName>
    </submittedName>
</protein>
<proteinExistence type="predicted"/>
<organism evidence="1 2">
    <name type="scientific">Petromyces alliaceus</name>
    <name type="common">Aspergillus alliaceus</name>
    <dbReference type="NCBI Taxonomy" id="209559"/>
    <lineage>
        <taxon>Eukaryota</taxon>
        <taxon>Fungi</taxon>
        <taxon>Dikarya</taxon>
        <taxon>Ascomycota</taxon>
        <taxon>Pezizomycotina</taxon>
        <taxon>Eurotiomycetes</taxon>
        <taxon>Eurotiomycetidae</taxon>
        <taxon>Eurotiales</taxon>
        <taxon>Aspergillaceae</taxon>
        <taxon>Aspergillus</taxon>
        <taxon>Aspergillus subgen. Circumdati</taxon>
    </lineage>
</organism>
<accession>A0A8H6E4P6</accession>
<keyword evidence="2" id="KW-1185">Reference proteome</keyword>
<sequence length="132" mass="15131">MSKTHTYLDPRTLILAERDHVTFQTESYVRGRFRRGASRRPWPRTGGCQSGTSFFSSLESLRTDEGDLFRLVPLDLLASGYGLRRHLDSAWKHRLSGSEVYTLLYKVALGYCSEYTVVLKHFKGEITKLLSI</sequence>
<comment type="caution">
    <text evidence="1">The sequence shown here is derived from an EMBL/GenBank/DDBJ whole genome shotgun (WGS) entry which is preliminary data.</text>
</comment>